<feature type="chain" id="PRO_5013371564" evidence="1">
    <location>
        <begin position="25"/>
        <end position="168"/>
    </location>
</feature>
<dbReference type="PANTHER" id="PTHR38593">
    <property type="entry name" value="BLR2558 PROTEIN"/>
    <property type="match status" value="1"/>
</dbReference>
<proteinExistence type="predicted"/>
<keyword evidence="1" id="KW-0732">Signal</keyword>
<feature type="domain" description="DUF4142" evidence="2">
    <location>
        <begin position="31"/>
        <end position="160"/>
    </location>
</feature>
<dbReference type="AlphaFoldDB" id="A0A239D3J8"/>
<dbReference type="Gene3D" id="1.20.1260.10">
    <property type="match status" value="1"/>
</dbReference>
<dbReference type="RefSeq" id="WP_245817751.1">
    <property type="nucleotide sequence ID" value="NZ_FZOU01000001.1"/>
</dbReference>
<dbReference type="PANTHER" id="PTHR38593:SF1">
    <property type="entry name" value="BLR2558 PROTEIN"/>
    <property type="match status" value="1"/>
</dbReference>
<keyword evidence="4" id="KW-1185">Reference proteome</keyword>
<dbReference type="InterPro" id="IPR012347">
    <property type="entry name" value="Ferritin-like"/>
</dbReference>
<dbReference type="InterPro" id="IPR025419">
    <property type="entry name" value="DUF4142"/>
</dbReference>
<sequence>MKMHRVLNLSAAALALAACSMAQAQQPASDTDKAFAAKVSQGGRYEVEASKLALSHASAMDVKDLATAEVHDHEGVNRELKRISAMEHVPIAPALNAEFTEKLNHLRSLNGPEFDTAYMQEMAEIHDKDEKLFAQESMDGTESYKKFAAQTDRIVKRHIGALHGVDGN</sequence>
<dbReference type="Pfam" id="PF13628">
    <property type="entry name" value="DUF4142"/>
    <property type="match status" value="1"/>
</dbReference>
<dbReference type="PROSITE" id="PS51257">
    <property type="entry name" value="PROKAR_LIPOPROTEIN"/>
    <property type="match status" value="1"/>
</dbReference>
<organism evidence="3 4">
    <name type="scientific">Granulicella rosea</name>
    <dbReference type="NCBI Taxonomy" id="474952"/>
    <lineage>
        <taxon>Bacteria</taxon>
        <taxon>Pseudomonadati</taxon>
        <taxon>Acidobacteriota</taxon>
        <taxon>Terriglobia</taxon>
        <taxon>Terriglobales</taxon>
        <taxon>Acidobacteriaceae</taxon>
        <taxon>Granulicella</taxon>
    </lineage>
</organism>
<reference evidence="3 4" key="1">
    <citation type="submission" date="2017-06" db="EMBL/GenBank/DDBJ databases">
        <authorList>
            <person name="Kim H.J."/>
            <person name="Triplett B.A."/>
        </authorList>
    </citation>
    <scope>NUCLEOTIDE SEQUENCE [LARGE SCALE GENOMIC DNA]</scope>
    <source>
        <strain evidence="3 4">DSM 18704</strain>
    </source>
</reference>
<evidence type="ECO:0000313" key="4">
    <source>
        <dbReference type="Proteomes" id="UP000198356"/>
    </source>
</evidence>
<gene>
    <name evidence="3" type="ORF">SAMN05421770_101236</name>
</gene>
<protein>
    <submittedName>
        <fullName evidence="3">Putative membrane protein</fullName>
    </submittedName>
</protein>
<dbReference type="EMBL" id="FZOU01000001">
    <property type="protein sequence ID" value="SNS26163.1"/>
    <property type="molecule type" value="Genomic_DNA"/>
</dbReference>
<feature type="signal peptide" evidence="1">
    <location>
        <begin position="1"/>
        <end position="24"/>
    </location>
</feature>
<evidence type="ECO:0000313" key="3">
    <source>
        <dbReference type="EMBL" id="SNS26163.1"/>
    </source>
</evidence>
<evidence type="ECO:0000259" key="2">
    <source>
        <dbReference type="Pfam" id="PF13628"/>
    </source>
</evidence>
<dbReference type="Proteomes" id="UP000198356">
    <property type="component" value="Unassembled WGS sequence"/>
</dbReference>
<name>A0A239D3J8_9BACT</name>
<accession>A0A239D3J8</accession>
<evidence type="ECO:0000256" key="1">
    <source>
        <dbReference type="SAM" id="SignalP"/>
    </source>
</evidence>